<name>A0A4R6ADF3_9RHOB</name>
<sequence>MLWAQADPGTLARDAAERLRIASEDLAQAEGARDRVAALTRTIRAYEEGLGALREGLRRARTREAEIGRRLDGESARIGALLSGLRSIVSAPEATLMLHPDGPEDTVRAAMLMRDLTPALVAELDAVKADLSEIATLRDVQETAEADLRDGLAAAREARTRLSQAISNRTDLPRRVTEDRAAMRMLAENAATLRDFAEGLGDLPPDELSAGQPDFEEARGNLAWPVAGSLRRGFGDSDGAGIERPGWVIETRPGALVTTPWPATIRYAGPLLDYRNVMVLEPSEGYLLVLGGLETVYGDAGLVVPAGAPVGVMPGGSDAAMAGFMADDSSGVEAALAEALAPTLYIEVRRDKVPQDPSGWFRQQQG</sequence>
<evidence type="ECO:0000313" key="1">
    <source>
        <dbReference type="EMBL" id="TDL79436.1"/>
    </source>
</evidence>
<reference evidence="1 2" key="1">
    <citation type="submission" date="2019-03" db="EMBL/GenBank/DDBJ databases">
        <title>Primorskyibacter sp. SS33 isolated from sediments.</title>
        <authorList>
            <person name="Xunke S."/>
        </authorList>
    </citation>
    <scope>NUCLEOTIDE SEQUENCE [LARGE SCALE GENOMIC DNA]</scope>
    <source>
        <strain evidence="1 2">SS33</strain>
    </source>
</reference>
<evidence type="ECO:0000313" key="2">
    <source>
        <dbReference type="Proteomes" id="UP000295701"/>
    </source>
</evidence>
<dbReference type="SUPFAM" id="SSF51261">
    <property type="entry name" value="Duplicated hybrid motif"/>
    <property type="match status" value="1"/>
</dbReference>
<gene>
    <name evidence="1" type="ORF">E2L08_10140</name>
</gene>
<comment type="caution">
    <text evidence="1">The sequence shown here is derived from an EMBL/GenBank/DDBJ whole genome shotgun (WGS) entry which is preliminary data.</text>
</comment>
<dbReference type="OrthoDB" id="9809144at2"/>
<proteinExistence type="predicted"/>
<dbReference type="AlphaFoldDB" id="A0A4R6ADF3"/>
<organism evidence="1 2">
    <name type="scientific">Palleronia sediminis</name>
    <dbReference type="NCBI Taxonomy" id="2547833"/>
    <lineage>
        <taxon>Bacteria</taxon>
        <taxon>Pseudomonadati</taxon>
        <taxon>Pseudomonadota</taxon>
        <taxon>Alphaproteobacteria</taxon>
        <taxon>Rhodobacterales</taxon>
        <taxon>Roseobacteraceae</taxon>
        <taxon>Palleronia</taxon>
    </lineage>
</organism>
<dbReference type="EMBL" id="SNAA01000010">
    <property type="protein sequence ID" value="TDL79436.1"/>
    <property type="molecule type" value="Genomic_DNA"/>
</dbReference>
<accession>A0A4R6ADF3</accession>
<dbReference type="Gene3D" id="2.70.70.10">
    <property type="entry name" value="Glucose Permease (Domain IIA)"/>
    <property type="match status" value="1"/>
</dbReference>
<dbReference type="InterPro" id="IPR011055">
    <property type="entry name" value="Dup_hybrid_motif"/>
</dbReference>
<keyword evidence="2" id="KW-1185">Reference proteome</keyword>
<protein>
    <submittedName>
        <fullName evidence="1">Peptidase M23</fullName>
    </submittedName>
</protein>
<dbReference type="Proteomes" id="UP000295701">
    <property type="component" value="Unassembled WGS sequence"/>
</dbReference>